<evidence type="ECO:0000313" key="3">
    <source>
        <dbReference type="Proteomes" id="UP000232412"/>
    </source>
</evidence>
<evidence type="ECO:0000256" key="1">
    <source>
        <dbReference type="SAM" id="Phobius"/>
    </source>
</evidence>
<keyword evidence="1" id="KW-1133">Transmembrane helix</keyword>
<organism evidence="2 3">
    <name type="scientific">Nitrosotalea sinensis</name>
    <dbReference type="NCBI Taxonomy" id="1499975"/>
    <lineage>
        <taxon>Archaea</taxon>
        <taxon>Nitrososphaerota</taxon>
        <taxon>Nitrososphaeria</taxon>
        <taxon>Nitrosotaleales</taxon>
        <taxon>Nitrosotaleaceae</taxon>
        <taxon>Nitrosotalea</taxon>
    </lineage>
</organism>
<protein>
    <submittedName>
        <fullName evidence="2">Uncharacterized protein</fullName>
    </submittedName>
</protein>
<dbReference type="Proteomes" id="UP000232412">
    <property type="component" value="Unassembled WGS sequence"/>
</dbReference>
<dbReference type="EMBL" id="FRFC01000003">
    <property type="protein sequence ID" value="SHO44722.1"/>
    <property type="molecule type" value="Genomic_DNA"/>
</dbReference>
<gene>
    <name evidence="2" type="ORF">NSIN_20418</name>
</gene>
<keyword evidence="1" id="KW-0812">Transmembrane</keyword>
<proteinExistence type="predicted"/>
<accession>A0A2H1EFU0</accession>
<evidence type="ECO:0000313" key="2">
    <source>
        <dbReference type="EMBL" id="SHO44722.1"/>
    </source>
</evidence>
<sequence length="122" mass="13025">MIYLGSRSTMRKSLVTGAIGGGAAVVIVFLFVFNGSTSQYSLYVDARTESGDGVSESHVTLLNSGSSALTNLKINYGNYTDKIPILKPGERVILSPPSSSTTVTVTDDQGITIKKPFQQFNE</sequence>
<feature type="transmembrane region" description="Helical" evidence="1">
    <location>
        <begin position="12"/>
        <end position="33"/>
    </location>
</feature>
<keyword evidence="1" id="KW-0472">Membrane</keyword>
<keyword evidence="3" id="KW-1185">Reference proteome</keyword>
<name>A0A2H1EFU0_9ARCH</name>
<reference evidence="3" key="1">
    <citation type="submission" date="2016-12" db="EMBL/GenBank/DDBJ databases">
        <authorList>
            <person name="Herbold C."/>
        </authorList>
    </citation>
    <scope>NUCLEOTIDE SEQUENCE [LARGE SCALE GENOMIC DNA]</scope>
</reference>
<dbReference type="AlphaFoldDB" id="A0A2H1EFU0"/>